<dbReference type="EMBL" id="FMTP01000001">
    <property type="protein sequence ID" value="SCW40808.1"/>
    <property type="molecule type" value="Genomic_DNA"/>
</dbReference>
<reference evidence="2" key="1">
    <citation type="submission" date="2016-10" db="EMBL/GenBank/DDBJ databases">
        <authorList>
            <person name="Varghese N."/>
            <person name="Submissions S."/>
        </authorList>
    </citation>
    <scope>NUCLEOTIDE SEQUENCE [LARGE SCALE GENOMIC DNA]</scope>
    <source>
        <strain evidence="2">CGMCC 1.1761</strain>
    </source>
</reference>
<accession>A0A1G4Q8Y1</accession>
<dbReference type="Gene3D" id="1.10.600.10">
    <property type="entry name" value="Farnesyl Diphosphate Synthase"/>
    <property type="match status" value="1"/>
</dbReference>
<evidence type="ECO:0000313" key="2">
    <source>
        <dbReference type="Proteomes" id="UP000198889"/>
    </source>
</evidence>
<dbReference type="RefSeq" id="WP_091436684.1">
    <property type="nucleotide sequence ID" value="NZ_FMTP01000001.1"/>
</dbReference>
<evidence type="ECO:0000313" key="1">
    <source>
        <dbReference type="EMBL" id="SCW40808.1"/>
    </source>
</evidence>
<dbReference type="InterPro" id="IPR008949">
    <property type="entry name" value="Isoprenoid_synthase_dom_sf"/>
</dbReference>
<dbReference type="Pfam" id="PF00494">
    <property type="entry name" value="SQS_PSY"/>
    <property type="match status" value="1"/>
</dbReference>
<dbReference type="SUPFAM" id="SSF48576">
    <property type="entry name" value="Terpenoid synthases"/>
    <property type="match status" value="1"/>
</dbReference>
<protein>
    <submittedName>
        <fullName evidence="1">Phytoene synthase</fullName>
    </submittedName>
</protein>
<sequence length="290" mass="31075">MSRPSLTTDTDYCAALVRDLDRDRYVADLFAPAERRGALFALHAFNVEVSRVREAITNPLAGEVRLHWWREALAGGARGDVQANPVAAALLAAIETHRLPRASLEALLEARQFDLYDDPMPTVNDLEGYAGETSSALIRLAALVLAPAAGAASAEAAGHAGVAYAVTGLLRAFPVHARRGQCYLPLDLLTAHGLTREDAVSGQVSPALHQVLSALRALARRHHQAAMKALAGVDPAELPAFLPLTLVPGDLDRMERPHDPFMAVPAAPALSRLWRLWRGAAALRKAVKAP</sequence>
<name>A0A1G4Q8Y1_9HYPH</name>
<organism evidence="1 2">
    <name type="scientific">Ancylobacter rudongensis</name>
    <dbReference type="NCBI Taxonomy" id="177413"/>
    <lineage>
        <taxon>Bacteria</taxon>
        <taxon>Pseudomonadati</taxon>
        <taxon>Pseudomonadota</taxon>
        <taxon>Alphaproteobacteria</taxon>
        <taxon>Hyphomicrobiales</taxon>
        <taxon>Xanthobacteraceae</taxon>
        <taxon>Ancylobacter</taxon>
    </lineage>
</organism>
<dbReference type="PANTHER" id="PTHR31480">
    <property type="entry name" value="BIFUNCTIONAL LYCOPENE CYCLASE/PHYTOENE SYNTHASE"/>
    <property type="match status" value="1"/>
</dbReference>
<keyword evidence="2" id="KW-1185">Reference proteome</keyword>
<dbReference type="STRING" id="177413.SAMN05660859_1031"/>
<dbReference type="AlphaFoldDB" id="A0A1G4Q8Y1"/>
<gene>
    <name evidence="1" type="ORF">SAMN05660859_1031</name>
</gene>
<proteinExistence type="predicted"/>
<dbReference type="Proteomes" id="UP000198889">
    <property type="component" value="Unassembled WGS sequence"/>
</dbReference>
<dbReference type="InterPro" id="IPR002060">
    <property type="entry name" value="Squ/phyt_synthse"/>
</dbReference>
<dbReference type="GO" id="GO:0016765">
    <property type="term" value="F:transferase activity, transferring alkyl or aryl (other than methyl) groups"/>
    <property type="evidence" value="ECO:0007669"/>
    <property type="project" value="UniProtKB-ARBA"/>
</dbReference>